<evidence type="ECO:0000313" key="1">
    <source>
        <dbReference type="EMBL" id="PKR81954.1"/>
    </source>
</evidence>
<proteinExistence type="predicted"/>
<name>A0A2I0R5U7_9FLAO</name>
<comment type="caution">
    <text evidence="1">The sequence shown here is derived from an EMBL/GenBank/DDBJ whole genome shotgun (WGS) entry which is preliminary data.</text>
</comment>
<dbReference type="RefSeq" id="WP_101333100.1">
    <property type="nucleotide sequence ID" value="NZ_PJNI01000001.1"/>
</dbReference>
<dbReference type="PROSITE" id="PS51257">
    <property type="entry name" value="PROKAR_LIPOPROTEIN"/>
    <property type="match status" value="1"/>
</dbReference>
<keyword evidence="2" id="KW-1185">Reference proteome</keyword>
<organism evidence="1 2">
    <name type="scientific">Brumimicrobium salinarum</name>
    <dbReference type="NCBI Taxonomy" id="2058658"/>
    <lineage>
        <taxon>Bacteria</taxon>
        <taxon>Pseudomonadati</taxon>
        <taxon>Bacteroidota</taxon>
        <taxon>Flavobacteriia</taxon>
        <taxon>Flavobacteriales</taxon>
        <taxon>Crocinitomicaceae</taxon>
        <taxon>Brumimicrobium</taxon>
    </lineage>
</organism>
<dbReference type="AlphaFoldDB" id="A0A2I0R5U7"/>
<gene>
    <name evidence="1" type="ORF">CW751_01045</name>
</gene>
<evidence type="ECO:0000313" key="2">
    <source>
        <dbReference type="Proteomes" id="UP000236654"/>
    </source>
</evidence>
<accession>A0A2I0R5U7</accession>
<sequence length="91" mass="10358">MRHLFFLFLTVTLFSCNNNNALCDCVEAGEEVNRISASFFDRTPTQAGKDSLVQAKKHRDEICAPFQEMMPKELHKKAAECESLEFTGELK</sequence>
<dbReference type="OrthoDB" id="1467817at2"/>
<dbReference type="EMBL" id="PJNI01000001">
    <property type="protein sequence ID" value="PKR81954.1"/>
    <property type="molecule type" value="Genomic_DNA"/>
</dbReference>
<evidence type="ECO:0008006" key="3">
    <source>
        <dbReference type="Google" id="ProtNLM"/>
    </source>
</evidence>
<dbReference type="Proteomes" id="UP000236654">
    <property type="component" value="Unassembled WGS sequence"/>
</dbReference>
<protein>
    <recommendedName>
        <fullName evidence="3">Lipoprotein</fullName>
    </recommendedName>
</protein>
<reference evidence="1 2" key="1">
    <citation type="submission" date="2017-12" db="EMBL/GenBank/DDBJ databases">
        <title>The draft genome sequence of Brumimicrobium saltpan LHR20.</title>
        <authorList>
            <person name="Do Z.-J."/>
            <person name="Luo H.-R."/>
        </authorList>
    </citation>
    <scope>NUCLEOTIDE SEQUENCE [LARGE SCALE GENOMIC DNA]</scope>
    <source>
        <strain evidence="1 2">LHR20</strain>
    </source>
</reference>